<dbReference type="EMBL" id="CP089983">
    <property type="protein sequence ID" value="WXB09000.1"/>
    <property type="molecule type" value="Genomic_DNA"/>
</dbReference>
<proteinExistence type="predicted"/>
<dbReference type="Proteomes" id="UP001374803">
    <property type="component" value="Chromosome"/>
</dbReference>
<dbReference type="InterPro" id="IPR006827">
    <property type="entry name" value="Lant_deHydtase_N"/>
</dbReference>
<dbReference type="Pfam" id="PF04738">
    <property type="entry name" value="Lant_dehydr_N"/>
    <property type="match status" value="1"/>
</dbReference>
<evidence type="ECO:0000259" key="2">
    <source>
        <dbReference type="Pfam" id="PF14028"/>
    </source>
</evidence>
<evidence type="ECO:0000259" key="1">
    <source>
        <dbReference type="Pfam" id="PF04738"/>
    </source>
</evidence>
<accession>A0ABZ2LIM4</accession>
<keyword evidence="4" id="KW-1185">Reference proteome</keyword>
<organism evidence="3 4">
    <name type="scientific">Pendulispora rubella</name>
    <dbReference type="NCBI Taxonomy" id="2741070"/>
    <lineage>
        <taxon>Bacteria</taxon>
        <taxon>Pseudomonadati</taxon>
        <taxon>Myxococcota</taxon>
        <taxon>Myxococcia</taxon>
        <taxon>Myxococcales</taxon>
        <taxon>Sorangiineae</taxon>
        <taxon>Pendulisporaceae</taxon>
        <taxon>Pendulispora</taxon>
    </lineage>
</organism>
<sequence>MVREALFLASPSLDSAIDAWLENPDAPRARDVEAIASRYIARMAARPTPFGLFAACTAAAIGDTSSFVLGSTDECIRRSRLDMHYLGALGETLETDRHVRDVLRFRRNSSISSNGDELRYVEGHTGARERARDFRLVSVDPTAPLMTAITETTDPMTIHEVRDAIVHHHPRLSPTASARFVHDLIDAQILESDLRPAVTCDDPISRFTQTLGTSENTRSVVACLTGVQRGLHELDSKGLGIGRESYHAILSALERLPIPVDPARVFQVDLFRPSRQLRIGEGIIRSIREAVALLHRITPVRGTAAMARFREKFAERYGDREIPLVEALDEERGLGFDASNATAVDPSPLLAGIEFPSVPDETSVSAQDRYKLQRLLALRESAQSEWALDENDLEALTVADPAPLPDAIAAMVTLASRSNDALDRGDFDLLVHNVSGPSGVALLARFCHGDPAIRSLVDSNLRAEEACLPDSIFAEIVHLPAGRLGNVICRPVLRVHEIPYLGSSGVPSDRQIALDDLRVSIRGREVRLRSGKLDREVIPRLSNAHAYWRSTLSIYRFLGALQQEGRACPLRWSWGNLLQDAPFLPRVKHRNIVLSLAQWTIPAKDVGLIGHDPAVRSGRGLPRWVCVAEGDNILPIDLESSSAGIQLSALARRREHLRLQELFPEPDRMCMTSEAGAHTHELVVPFARAAAPPARSRPLPYLSERSRAFTPASEWLYAKIYTGPATSDRILRTAIAPLVRELKDDKCIDRWFFIRYTDPEPHLRIRFRGAPDGLLRDVLPRLRERIAPFLDSGRIARFQLDTYEPEVERYGGPRAMSISEQVFATDSDAALAIIERTTGDAGAETRWLAAFYGMHTLVTDAGFDDGARVDFVTRCRDAFALEYRLDVMARRSLGARYRAVRPRIEQLLRGTIDSDEALDPMLSVFRARSVALAGSFAELRGLRDRGELLTSWDALVGSFVHMHVNRVIREYQRKHELVLYEFLVRAYSSIAARTASTPASGIAPGARQRNGNGLF</sequence>
<evidence type="ECO:0000313" key="4">
    <source>
        <dbReference type="Proteomes" id="UP001374803"/>
    </source>
</evidence>
<dbReference type="NCBIfam" id="TIGR03891">
    <property type="entry name" value="thiopep_ocin"/>
    <property type="match status" value="1"/>
</dbReference>
<name>A0ABZ2LIM4_9BACT</name>
<gene>
    <name evidence="3" type="ORF">LVJ94_17420</name>
</gene>
<protein>
    <submittedName>
        <fullName evidence="3">Lantibiotic dehydratase</fullName>
    </submittedName>
</protein>
<feature type="domain" description="Thiopeptide-type bacteriocin biosynthesis" evidence="2">
    <location>
        <begin position="715"/>
        <end position="987"/>
    </location>
</feature>
<dbReference type="Pfam" id="PF14028">
    <property type="entry name" value="Lant_dehydr_C"/>
    <property type="match status" value="1"/>
</dbReference>
<feature type="domain" description="Lantibiotic dehydratase N-terminal" evidence="1">
    <location>
        <begin position="2"/>
        <end position="640"/>
    </location>
</feature>
<reference evidence="3" key="1">
    <citation type="submission" date="2021-12" db="EMBL/GenBank/DDBJ databases">
        <title>Discovery of the Pendulisporaceae a myxobacterial family with distinct sporulation behavior and unique specialized metabolism.</title>
        <authorList>
            <person name="Garcia R."/>
            <person name="Popoff A."/>
            <person name="Bader C.D."/>
            <person name="Loehr J."/>
            <person name="Walesch S."/>
            <person name="Walt C."/>
            <person name="Boldt J."/>
            <person name="Bunk B."/>
            <person name="Haeckl F.J.F.P.J."/>
            <person name="Gunesch A.P."/>
            <person name="Birkelbach J."/>
            <person name="Nuebel U."/>
            <person name="Pietschmann T."/>
            <person name="Bach T."/>
            <person name="Mueller R."/>
        </authorList>
    </citation>
    <scope>NUCLEOTIDE SEQUENCE</scope>
    <source>
        <strain evidence="3">MSr11367</strain>
    </source>
</reference>
<evidence type="ECO:0000313" key="3">
    <source>
        <dbReference type="EMBL" id="WXB09000.1"/>
    </source>
</evidence>
<dbReference type="InterPro" id="IPR023809">
    <property type="entry name" value="Thiopep_bacteriocin_synth_dom"/>
</dbReference>